<sequence>MTRSVSFPLFLFAVVLSLSSSLLADDPKPIRREVYEGGKIYDISHRYTPEIPAWESSEGLGKTFLRLAASMKNGSFANVSEMKLSVHSGTHVDAPGHFWDNYYDAGFDTDSLDLQVLNGPALLVDVPRDKNITAEVMESLHIQRGVRRVLFRTSNTDKRLMFKKEFDSSFAGFMTDGAKWLVENTDIKLIGLDYLSFAAFEESPATHRVILKGRRYSLDKKVREIGRLKREMNYVLTREIHMFSGYNPSGSAEAGWCGGRNILASLLTAEISWSGRSTDKMHSHQVIQFFFFFFCVSCSVYQTDNE</sequence>
<organism evidence="5 6">
    <name type="scientific">Arabidopsis thaliana</name>
    <name type="common">Mouse-ear cress</name>
    <dbReference type="NCBI Taxonomy" id="3702"/>
    <lineage>
        <taxon>Eukaryota</taxon>
        <taxon>Viridiplantae</taxon>
        <taxon>Streptophyta</taxon>
        <taxon>Embryophyta</taxon>
        <taxon>Tracheophyta</taxon>
        <taxon>Spermatophyta</taxon>
        <taxon>Magnoliopsida</taxon>
        <taxon>eudicotyledons</taxon>
        <taxon>Gunneridae</taxon>
        <taxon>Pentapetalae</taxon>
        <taxon>rosids</taxon>
        <taxon>malvids</taxon>
        <taxon>Brassicales</taxon>
        <taxon>Brassicaceae</taxon>
        <taxon>Camelineae</taxon>
        <taxon>Arabidopsis</taxon>
    </lineage>
</organism>
<dbReference type="Gene3D" id="3.50.30.50">
    <property type="entry name" value="Putative cyclase"/>
    <property type="match status" value="1"/>
</dbReference>
<dbReference type="GO" id="GO:0019441">
    <property type="term" value="P:L-tryptophan catabolic process to kynurenine"/>
    <property type="evidence" value="ECO:0007669"/>
    <property type="project" value="InterPro"/>
</dbReference>
<dbReference type="GO" id="GO:0004061">
    <property type="term" value="F:arylformamidase activity"/>
    <property type="evidence" value="ECO:0007669"/>
    <property type="project" value="InterPro"/>
</dbReference>
<evidence type="ECO:0000313" key="6">
    <source>
        <dbReference type="Proteomes" id="UP000426265"/>
    </source>
</evidence>
<accession>A0A654FVU3</accession>
<dbReference type="ExpressionAtlas" id="A0A654FVU3">
    <property type="expression patterns" value="baseline and differential"/>
</dbReference>
<evidence type="ECO:0008006" key="7">
    <source>
        <dbReference type="Google" id="ProtNLM"/>
    </source>
</evidence>
<evidence type="ECO:0000313" key="5">
    <source>
        <dbReference type="EMBL" id="VYS64844.1"/>
    </source>
</evidence>
<gene>
    <name evidence="5" type="ORF">AN1_LOCUS20254</name>
</gene>
<proteinExistence type="inferred from homology"/>
<dbReference type="AlphaFoldDB" id="A0A654FVU3"/>
<evidence type="ECO:0000256" key="2">
    <source>
        <dbReference type="ARBA" id="ARBA00007865"/>
    </source>
</evidence>
<comment type="similarity">
    <text evidence="2">Belongs to the Cyclase 1 superfamily.</text>
</comment>
<evidence type="ECO:0000256" key="1">
    <source>
        <dbReference type="ARBA" id="ARBA00004498"/>
    </source>
</evidence>
<protein>
    <recommendedName>
        <fullName evidence="7">Cyclase family protein</fullName>
    </recommendedName>
</protein>
<reference evidence="5 6" key="1">
    <citation type="submission" date="2019-11" db="EMBL/GenBank/DDBJ databases">
        <authorList>
            <person name="Jiao W.-B."/>
            <person name="Schneeberger K."/>
        </authorList>
    </citation>
    <scope>NUCLEOTIDE SEQUENCE [LARGE SCALE GENOMIC DNA]</scope>
    <source>
        <strain evidence="6">cv. An-1</strain>
    </source>
</reference>
<comment type="subcellular location">
    <subcellularLocation>
        <location evidence="1">Secreted</location>
        <location evidence="1">Extracellular space</location>
        <location evidence="1">Extracellular matrix</location>
    </subcellularLocation>
</comment>
<dbReference type="SUPFAM" id="SSF102198">
    <property type="entry name" value="Putative cyclase"/>
    <property type="match status" value="1"/>
</dbReference>
<keyword evidence="3" id="KW-0272">Extracellular matrix</keyword>
<dbReference type="InterPro" id="IPR037175">
    <property type="entry name" value="KFase_sf"/>
</dbReference>
<keyword evidence="4" id="KW-0732">Signal</keyword>
<dbReference type="PANTHER" id="PTHR31118">
    <property type="entry name" value="CYCLASE-LIKE PROTEIN 2"/>
    <property type="match status" value="1"/>
</dbReference>
<evidence type="ECO:0000256" key="4">
    <source>
        <dbReference type="SAM" id="SignalP"/>
    </source>
</evidence>
<dbReference type="Proteomes" id="UP000426265">
    <property type="component" value="Unassembled WGS sequence"/>
</dbReference>
<dbReference type="Pfam" id="PF04199">
    <property type="entry name" value="Cyclase"/>
    <property type="match status" value="1"/>
</dbReference>
<keyword evidence="3" id="KW-0964">Secreted</keyword>
<dbReference type="PANTHER" id="PTHR31118:SF16">
    <property type="entry name" value="CYCLASE-LIKE PROTEIN 1-RELATED"/>
    <property type="match status" value="1"/>
</dbReference>
<feature type="chain" id="PRO_5024825914" description="Cyclase family protein" evidence="4">
    <location>
        <begin position="25"/>
        <end position="306"/>
    </location>
</feature>
<name>A0A654FVU3_ARATH</name>
<dbReference type="EMBL" id="CACRSJ010000109">
    <property type="protein sequence ID" value="VYS64844.1"/>
    <property type="molecule type" value="Genomic_DNA"/>
</dbReference>
<dbReference type="InterPro" id="IPR007325">
    <property type="entry name" value="KFase/CYL"/>
</dbReference>
<evidence type="ECO:0000256" key="3">
    <source>
        <dbReference type="ARBA" id="ARBA00022530"/>
    </source>
</evidence>
<feature type="signal peptide" evidence="4">
    <location>
        <begin position="1"/>
        <end position="24"/>
    </location>
</feature>